<dbReference type="EMBL" id="JACATZ010000001">
    <property type="protein sequence ID" value="NWJ46086.1"/>
    <property type="molecule type" value="Genomic_DNA"/>
</dbReference>
<protein>
    <recommendedName>
        <fullName evidence="7">DUF5666 domain-containing protein</fullName>
    </recommendedName>
</protein>
<evidence type="ECO:0000313" key="3">
    <source>
        <dbReference type="EMBL" id="NWJ46086.1"/>
    </source>
</evidence>
<evidence type="ECO:0000313" key="4">
    <source>
        <dbReference type="EMBL" id="WJW67945.1"/>
    </source>
</evidence>
<organism evidence="3 5">
    <name type="scientific">Candidatus Chlorohelix allophototropha</name>
    <dbReference type="NCBI Taxonomy" id="3003348"/>
    <lineage>
        <taxon>Bacteria</taxon>
        <taxon>Bacillati</taxon>
        <taxon>Chloroflexota</taxon>
        <taxon>Chloroflexia</taxon>
        <taxon>Candidatus Chloroheliales</taxon>
        <taxon>Candidatus Chloroheliaceae</taxon>
        <taxon>Candidatus Chlorohelix</taxon>
    </lineage>
</organism>
<dbReference type="PROSITE" id="PS51257">
    <property type="entry name" value="PROKAR_LIPOPROTEIN"/>
    <property type="match status" value="1"/>
</dbReference>
<feature type="region of interest" description="Disordered" evidence="1">
    <location>
        <begin position="28"/>
        <end position="87"/>
    </location>
</feature>
<feature type="chain" id="PRO_5035804759" description="DUF5666 domain-containing protein" evidence="2">
    <location>
        <begin position="24"/>
        <end position="172"/>
    </location>
</feature>
<evidence type="ECO:0000313" key="5">
    <source>
        <dbReference type="Proteomes" id="UP000521676"/>
    </source>
</evidence>
<feature type="signal peptide" evidence="2">
    <location>
        <begin position="1"/>
        <end position="23"/>
    </location>
</feature>
<evidence type="ECO:0000313" key="6">
    <source>
        <dbReference type="Proteomes" id="UP001431572"/>
    </source>
</evidence>
<dbReference type="RefSeq" id="WP_341469836.1">
    <property type="nucleotide sequence ID" value="NZ_CP128399.1"/>
</dbReference>
<dbReference type="Proteomes" id="UP000521676">
    <property type="component" value="Unassembled WGS sequence"/>
</dbReference>
<dbReference type="Proteomes" id="UP001431572">
    <property type="component" value="Chromosome 1"/>
</dbReference>
<dbReference type="PRINTS" id="PR01217">
    <property type="entry name" value="PRICHEXTENSN"/>
</dbReference>
<keyword evidence="6" id="KW-1185">Reference proteome</keyword>
<reference evidence="4" key="2">
    <citation type="journal article" date="2024" name="Nature">
        <title>Anoxygenic phototroph of the Chloroflexota uses a type I reaction centre.</title>
        <authorList>
            <person name="Tsuji J.M."/>
            <person name="Shaw N.A."/>
            <person name="Nagashima S."/>
            <person name="Venkiteswaran J.J."/>
            <person name="Schiff S.L."/>
            <person name="Watanabe T."/>
            <person name="Fukui M."/>
            <person name="Hanada S."/>
            <person name="Tank M."/>
            <person name="Neufeld J.D."/>
        </authorList>
    </citation>
    <scope>NUCLEOTIDE SEQUENCE</scope>
    <source>
        <strain evidence="4">L227-S17</strain>
    </source>
</reference>
<gene>
    <name evidence="3" type="ORF">HXX08_09430</name>
    <name evidence="4" type="ORF">OZ401_001230</name>
</gene>
<keyword evidence="2" id="KW-0732">Signal</keyword>
<name>A0A8T7M366_9CHLR</name>
<evidence type="ECO:0008006" key="7">
    <source>
        <dbReference type="Google" id="ProtNLM"/>
    </source>
</evidence>
<evidence type="ECO:0000256" key="1">
    <source>
        <dbReference type="SAM" id="MobiDB-lite"/>
    </source>
</evidence>
<evidence type="ECO:0000256" key="2">
    <source>
        <dbReference type="SAM" id="SignalP"/>
    </source>
</evidence>
<feature type="compositionally biased region" description="Pro residues" evidence="1">
    <location>
        <begin position="30"/>
        <end position="79"/>
    </location>
</feature>
<reference evidence="3 5" key="1">
    <citation type="submission" date="2020-06" db="EMBL/GenBank/DDBJ databases">
        <title>Anoxygenic phototrophic Chloroflexota member uses a Type I reaction center.</title>
        <authorList>
            <person name="Tsuji J.M."/>
            <person name="Shaw N.A."/>
            <person name="Nagashima S."/>
            <person name="Venkiteswaran J."/>
            <person name="Schiff S.L."/>
            <person name="Hanada S."/>
            <person name="Tank M."/>
            <person name="Neufeld J.D."/>
        </authorList>
    </citation>
    <scope>NUCLEOTIDE SEQUENCE [LARGE SCALE GENOMIC DNA]</scope>
    <source>
        <strain evidence="3">L227-S17</strain>
    </source>
</reference>
<proteinExistence type="predicted"/>
<dbReference type="EMBL" id="CP128399">
    <property type="protein sequence ID" value="WJW67945.1"/>
    <property type="molecule type" value="Genomic_DNA"/>
</dbReference>
<sequence length="172" mass="17937">MSRKNLVSVIASILLLLVALLSACGDPTTTPVPPTATPLPPTATPVPPTATPLPPTATPVPPTATPLPPTATPLPPTPTRNPADGPTYSEVVKTYPLNTQLCKVEVDVQDDTTQPDKIIVNFKAGTLIGSPFCYGTKITAIGRVTINGKQYEAGSMLTADKNGQIIKVSSWD</sequence>
<dbReference type="AlphaFoldDB" id="A0A8T7M366"/>
<accession>A0A8T7M366</accession>